<dbReference type="SUPFAM" id="SSF51905">
    <property type="entry name" value="FAD/NAD(P)-binding domain"/>
    <property type="match status" value="1"/>
</dbReference>
<keyword evidence="2" id="KW-0520">NAD</keyword>
<evidence type="ECO:0000256" key="1">
    <source>
        <dbReference type="ARBA" id="ARBA00023002"/>
    </source>
</evidence>
<dbReference type="Gene3D" id="3.50.50.60">
    <property type="entry name" value="FAD/NAD(P)-binding domain"/>
    <property type="match status" value="1"/>
</dbReference>
<gene>
    <name evidence="4" type="ORF">OFY01_06610</name>
</gene>
<dbReference type="EMBL" id="JAPHNL010000049">
    <property type="protein sequence ID" value="MCX3059442.1"/>
    <property type="molecule type" value="Genomic_DNA"/>
</dbReference>
<dbReference type="GO" id="GO:0004497">
    <property type="term" value="F:monooxygenase activity"/>
    <property type="evidence" value="ECO:0007669"/>
    <property type="project" value="UniProtKB-KW"/>
</dbReference>
<dbReference type="PANTHER" id="PTHR43476:SF4">
    <property type="entry name" value="BLR0106 PROTEIN"/>
    <property type="match status" value="1"/>
</dbReference>
<dbReference type="PANTHER" id="PTHR43476">
    <property type="entry name" value="3-(3-HYDROXY-PHENYL)PROPIONATE/3-HYDROXYCINNAMIC ACID HYDROXYLASE"/>
    <property type="match status" value="1"/>
</dbReference>
<dbReference type="InterPro" id="IPR050631">
    <property type="entry name" value="PheA/TfdB_FAD_monoxygenase"/>
</dbReference>
<feature type="domain" description="FAD-binding" evidence="3">
    <location>
        <begin position="2"/>
        <end position="307"/>
    </location>
</feature>
<keyword evidence="5" id="KW-1185">Reference proteome</keyword>
<reference evidence="4" key="1">
    <citation type="submission" date="2022-10" db="EMBL/GenBank/DDBJ databases">
        <title>Streptomyces beihaiensis sp. nov., a chitin degrading actinobacterium, isolated from shrimp pond soil.</title>
        <authorList>
            <person name="Xie J."/>
            <person name="Shen N."/>
        </authorList>
    </citation>
    <scope>NUCLEOTIDE SEQUENCE</scope>
    <source>
        <strain evidence="4">GXMU-J5</strain>
    </source>
</reference>
<protein>
    <submittedName>
        <fullName evidence="4">FAD-dependent monooxygenase</fullName>
    </submittedName>
</protein>
<keyword evidence="4" id="KW-0503">Monooxygenase</keyword>
<proteinExistence type="predicted"/>
<sequence>MKVTCAGGGPAGLYLAILLKLRQPDPDAIDVTVHEKHPAGSTYGWGVTYWPDMLDTLRAHDLPSARAIEARSVRWRDGVAHVGDRTTVHHGDEGFAIGRHSLLAVLGERATELGVRVTYASAYGPPHASTHDLAADADLVVAADGAHSTLRDRHADHFGTRVTEGRNRFVWLGTTKVFRSFTFAFVETGHGWVWCYAYGFDGEHSTFIVECAPATWRGLGLDTMPRTAALGLLTRLFAEPLDGHPLLGRTDLDGPAQWRTFPTVTNRVWSHGNLVLMGDAAHTTHYSTGAGTTAALRDAMALAEALTRTSPPGERSSSRPWDLKAALADYERTRKRELLPLQSAARHSAAWYENVTRYIGLEPERMFALLGQRHSPLLPYVPPQLYYRIDRAVDRSQSLRALKRRVGPRLARLLQRNIASG</sequence>
<evidence type="ECO:0000313" key="5">
    <source>
        <dbReference type="Proteomes" id="UP001163064"/>
    </source>
</evidence>
<keyword evidence="1" id="KW-0560">Oxidoreductase</keyword>
<evidence type="ECO:0000313" key="4">
    <source>
        <dbReference type="EMBL" id="MCX3059442.1"/>
    </source>
</evidence>
<dbReference type="PRINTS" id="PR00420">
    <property type="entry name" value="RNGMNOXGNASE"/>
</dbReference>
<dbReference type="InterPro" id="IPR002938">
    <property type="entry name" value="FAD-bd"/>
</dbReference>
<dbReference type="InterPro" id="IPR036188">
    <property type="entry name" value="FAD/NAD-bd_sf"/>
</dbReference>
<comment type="caution">
    <text evidence="4">The sequence shown here is derived from an EMBL/GenBank/DDBJ whole genome shotgun (WGS) entry which is preliminary data.</text>
</comment>
<evidence type="ECO:0000256" key="2">
    <source>
        <dbReference type="ARBA" id="ARBA00023027"/>
    </source>
</evidence>
<organism evidence="4 5">
    <name type="scientific">Streptomyces beihaiensis</name>
    <dbReference type="NCBI Taxonomy" id="2984495"/>
    <lineage>
        <taxon>Bacteria</taxon>
        <taxon>Bacillati</taxon>
        <taxon>Actinomycetota</taxon>
        <taxon>Actinomycetes</taxon>
        <taxon>Kitasatosporales</taxon>
        <taxon>Streptomycetaceae</taxon>
        <taxon>Streptomyces</taxon>
    </lineage>
</organism>
<evidence type="ECO:0000259" key="3">
    <source>
        <dbReference type="Pfam" id="PF01494"/>
    </source>
</evidence>
<accession>A0ABT3TSP9</accession>
<dbReference type="RefSeq" id="WP_266597236.1">
    <property type="nucleotide sequence ID" value="NZ_JAPHNL010000049.1"/>
</dbReference>
<name>A0ABT3TSP9_9ACTN</name>
<dbReference type="Proteomes" id="UP001163064">
    <property type="component" value="Unassembled WGS sequence"/>
</dbReference>
<dbReference type="Gene3D" id="3.30.9.20">
    <property type="match status" value="1"/>
</dbReference>
<dbReference type="Pfam" id="PF01494">
    <property type="entry name" value="FAD_binding_3"/>
    <property type="match status" value="1"/>
</dbReference>